<evidence type="ECO:0000256" key="4">
    <source>
        <dbReference type="ARBA" id="ARBA00022989"/>
    </source>
</evidence>
<evidence type="ECO:0000256" key="5">
    <source>
        <dbReference type="ARBA" id="ARBA00023136"/>
    </source>
</evidence>
<feature type="transmembrane region" description="Helical" evidence="6">
    <location>
        <begin position="52"/>
        <end position="73"/>
    </location>
</feature>
<dbReference type="PANTHER" id="PTHR42770:SF7">
    <property type="entry name" value="MEMBRANE PROTEIN"/>
    <property type="match status" value="1"/>
</dbReference>
<dbReference type="Pfam" id="PF13520">
    <property type="entry name" value="AA_permease_2"/>
    <property type="match status" value="1"/>
</dbReference>
<feature type="transmembrane region" description="Helical" evidence="6">
    <location>
        <begin position="125"/>
        <end position="145"/>
    </location>
</feature>
<evidence type="ECO:0000256" key="6">
    <source>
        <dbReference type="SAM" id="Phobius"/>
    </source>
</evidence>
<evidence type="ECO:0000313" key="7">
    <source>
        <dbReference type="EMBL" id="GEA80245.1"/>
    </source>
</evidence>
<evidence type="ECO:0000313" key="8">
    <source>
        <dbReference type="Proteomes" id="UP000315842"/>
    </source>
</evidence>
<evidence type="ECO:0000256" key="3">
    <source>
        <dbReference type="ARBA" id="ARBA00022692"/>
    </source>
</evidence>
<name>A0A4Y3KB58_CELUD</name>
<evidence type="ECO:0000256" key="2">
    <source>
        <dbReference type="ARBA" id="ARBA00022475"/>
    </source>
</evidence>
<feature type="transmembrane region" description="Helical" evidence="6">
    <location>
        <begin position="21"/>
        <end position="40"/>
    </location>
</feature>
<feature type="transmembrane region" description="Helical" evidence="6">
    <location>
        <begin position="279"/>
        <end position="303"/>
    </location>
</feature>
<dbReference type="GO" id="GO:0022857">
    <property type="term" value="F:transmembrane transporter activity"/>
    <property type="evidence" value="ECO:0007669"/>
    <property type="project" value="InterPro"/>
</dbReference>
<feature type="transmembrane region" description="Helical" evidence="6">
    <location>
        <begin position="333"/>
        <end position="353"/>
    </location>
</feature>
<dbReference type="EMBL" id="BJLP01000007">
    <property type="protein sequence ID" value="GEA80245.1"/>
    <property type="molecule type" value="Genomic_DNA"/>
</dbReference>
<dbReference type="RefSeq" id="WP_141318738.1">
    <property type="nucleotide sequence ID" value="NZ_BJLP01000007.1"/>
</dbReference>
<reference evidence="7 8" key="1">
    <citation type="submission" date="2019-06" db="EMBL/GenBank/DDBJ databases">
        <title>Whole genome shotgun sequence of Cellulomonas uda NBRC 3747.</title>
        <authorList>
            <person name="Hosoyama A."/>
            <person name="Uohara A."/>
            <person name="Ohji S."/>
            <person name="Ichikawa N."/>
        </authorList>
    </citation>
    <scope>NUCLEOTIDE SEQUENCE [LARGE SCALE GENOMIC DNA]</scope>
    <source>
        <strain evidence="7 8">NBRC 3747</strain>
    </source>
</reference>
<dbReference type="AlphaFoldDB" id="A0A4Y3KB58"/>
<dbReference type="Proteomes" id="UP000315842">
    <property type="component" value="Unassembled WGS sequence"/>
</dbReference>
<accession>A0A4Y3KB58</accession>
<evidence type="ECO:0000256" key="1">
    <source>
        <dbReference type="ARBA" id="ARBA00004651"/>
    </source>
</evidence>
<organism evidence="7 8">
    <name type="scientific">Cellulomonas uda</name>
    <dbReference type="NCBI Taxonomy" id="1714"/>
    <lineage>
        <taxon>Bacteria</taxon>
        <taxon>Bacillati</taxon>
        <taxon>Actinomycetota</taxon>
        <taxon>Actinomycetes</taxon>
        <taxon>Micrococcales</taxon>
        <taxon>Cellulomonadaceae</taxon>
        <taxon>Cellulomonas</taxon>
    </lineage>
</organism>
<keyword evidence="2" id="KW-1003">Cell membrane</keyword>
<dbReference type="InterPro" id="IPR002293">
    <property type="entry name" value="AA/rel_permease1"/>
</dbReference>
<keyword evidence="4 6" id="KW-1133">Transmembrane helix</keyword>
<feature type="transmembrane region" description="Helical" evidence="6">
    <location>
        <begin position="389"/>
        <end position="406"/>
    </location>
</feature>
<comment type="caution">
    <text evidence="7">The sequence shown here is derived from an EMBL/GenBank/DDBJ whole genome shotgun (WGS) entry which is preliminary data.</text>
</comment>
<keyword evidence="5 6" id="KW-0472">Membrane</keyword>
<dbReference type="PIRSF" id="PIRSF006060">
    <property type="entry name" value="AA_transporter"/>
    <property type="match status" value="1"/>
</dbReference>
<dbReference type="InterPro" id="IPR050367">
    <property type="entry name" value="APC_superfamily"/>
</dbReference>
<keyword evidence="3 6" id="KW-0812">Transmembrane</keyword>
<feature type="transmembrane region" description="Helical" evidence="6">
    <location>
        <begin position="198"/>
        <end position="216"/>
    </location>
</feature>
<feature type="transmembrane region" description="Helical" evidence="6">
    <location>
        <begin position="157"/>
        <end position="178"/>
    </location>
</feature>
<feature type="transmembrane region" description="Helical" evidence="6">
    <location>
        <begin position="412"/>
        <end position="430"/>
    </location>
</feature>
<feature type="transmembrane region" description="Helical" evidence="6">
    <location>
        <begin position="359"/>
        <end position="377"/>
    </location>
</feature>
<sequence length="453" mass="46744">MTTAPATDGRPTRLRRAVTGPLLFLFILGDVLGAGVYALVGEMSAESGGMLWLPLLVALLMALLTAASYAELVTKYPQAGGSAVYAQRAYGRPLLSFLVGFSMLAAGVTSAAGLSLAFAGDYLGTFLDVPAVPTAIVFLALVAALNARGIKESLRANVVMTAIEVSGLVLVVVLGALVLGRGDGDASRLTQLPEGTGVAAATLGGALIAFYSFVGFETSANIAEEVRDVRRVYPRALFGALATAGVVYLLVGLVAPAAVPPRQLQESSGPLLEVVEAAGGMPLEVFSVIALVAVANGALLTMIMSSRLAYGMADEGLLPSVFARVLPGRRTPVVAIVATTAVAMVLTATGSLVDLASTVVLLLLLVFLSTNVAVLVLRRDHVGHDHFRAWTALPVLAAATCLGLLTQQQARHWLLAGVLLALGVVLYALARWSARRGTPSTEPEPTRAGAPDA</sequence>
<feature type="transmembrane region" description="Helical" evidence="6">
    <location>
        <begin position="237"/>
        <end position="259"/>
    </location>
</feature>
<keyword evidence="8" id="KW-1185">Reference proteome</keyword>
<gene>
    <name evidence="7" type="ORF">CUD01_06890</name>
</gene>
<proteinExistence type="predicted"/>
<feature type="transmembrane region" description="Helical" evidence="6">
    <location>
        <begin position="94"/>
        <end position="119"/>
    </location>
</feature>
<dbReference type="Gene3D" id="1.20.1740.10">
    <property type="entry name" value="Amino acid/polyamine transporter I"/>
    <property type="match status" value="1"/>
</dbReference>
<dbReference type="PANTHER" id="PTHR42770">
    <property type="entry name" value="AMINO ACID TRANSPORTER-RELATED"/>
    <property type="match status" value="1"/>
</dbReference>
<dbReference type="GO" id="GO:0005886">
    <property type="term" value="C:plasma membrane"/>
    <property type="evidence" value="ECO:0007669"/>
    <property type="project" value="UniProtKB-SubCell"/>
</dbReference>
<comment type="subcellular location">
    <subcellularLocation>
        <location evidence="1">Cell membrane</location>
        <topology evidence="1">Multi-pass membrane protein</topology>
    </subcellularLocation>
</comment>
<protein>
    <submittedName>
        <fullName evidence="7">Amino acid permease</fullName>
    </submittedName>
</protein>